<evidence type="ECO:0000256" key="1">
    <source>
        <dbReference type="ARBA" id="ARBA00004141"/>
    </source>
</evidence>
<proteinExistence type="predicted"/>
<dbReference type="AlphaFoldDB" id="A0A507QWM6"/>
<dbReference type="PANTHER" id="PTHR43791">
    <property type="entry name" value="PERMEASE-RELATED"/>
    <property type="match status" value="1"/>
</dbReference>
<keyword evidence="3 6" id="KW-0812">Transmembrane</keyword>
<organism evidence="7 8">
    <name type="scientific">Monascus purpureus</name>
    <name type="common">Red mold</name>
    <name type="synonym">Monascus anka</name>
    <dbReference type="NCBI Taxonomy" id="5098"/>
    <lineage>
        <taxon>Eukaryota</taxon>
        <taxon>Fungi</taxon>
        <taxon>Dikarya</taxon>
        <taxon>Ascomycota</taxon>
        <taxon>Pezizomycotina</taxon>
        <taxon>Eurotiomycetes</taxon>
        <taxon>Eurotiomycetidae</taxon>
        <taxon>Eurotiales</taxon>
        <taxon>Aspergillaceae</taxon>
        <taxon>Monascus</taxon>
    </lineage>
</organism>
<dbReference type="InterPro" id="IPR036259">
    <property type="entry name" value="MFS_trans_sf"/>
</dbReference>
<dbReference type="STRING" id="5098.A0A507QWM6"/>
<evidence type="ECO:0008006" key="9">
    <source>
        <dbReference type="Google" id="ProtNLM"/>
    </source>
</evidence>
<comment type="caution">
    <text evidence="7">The sequence shown here is derived from an EMBL/GenBank/DDBJ whole genome shotgun (WGS) entry which is preliminary data.</text>
</comment>
<feature type="transmembrane region" description="Helical" evidence="6">
    <location>
        <begin position="287"/>
        <end position="306"/>
    </location>
</feature>
<dbReference type="Proteomes" id="UP000319663">
    <property type="component" value="Unassembled WGS sequence"/>
</dbReference>
<keyword evidence="8" id="KW-1185">Reference proteome</keyword>
<dbReference type="InterPro" id="IPR011701">
    <property type="entry name" value="MFS"/>
</dbReference>
<name>A0A507QWM6_MONPU</name>
<evidence type="ECO:0000256" key="5">
    <source>
        <dbReference type="ARBA" id="ARBA00023136"/>
    </source>
</evidence>
<dbReference type="Pfam" id="PF07690">
    <property type="entry name" value="MFS_1"/>
    <property type="match status" value="1"/>
</dbReference>
<keyword evidence="2" id="KW-0813">Transport</keyword>
<feature type="transmembrane region" description="Helical" evidence="6">
    <location>
        <begin position="257"/>
        <end position="275"/>
    </location>
</feature>
<sequence length="437" mass="48704">MTHPEDDAALERDAGDNNARDDAQLRRTLRKVDFRLIPLLFVTYMLNFMDKTILSSASVFGLIDDTHLVGQQYSWVSSIFYFGYFFWEYPTNFLIARVPVAKYIAFNTFFWGAVVALTAACVNYGGLLAVRFLLGVAEATITPAFIISKARFLTREERELMTDRAVIAGTGRTEKTVWRWDHTIECLIDPKTWHVFALAILTQIPNGGTQNFSNLVIKSFGFTSLQSTLINIPASVVSMVSIALTGYLAGHYRQVNCILIVVVVALAMAGSALIYARSHVPKGGQLFGYFLLETGPAVLPLVMSLVQANFRGVTKKMTVTAMMFIAYCAGNIAGPQFFKTSEAPLYPTAFRAILICYIISAILAMTMRFYLQFINTKRDREEGIQGSAGFSGIVAGGKVTELNNKHYVVNAVKNVALEPEDYDDVTDWKTFGFRYRL</sequence>
<evidence type="ECO:0000256" key="3">
    <source>
        <dbReference type="ARBA" id="ARBA00022692"/>
    </source>
</evidence>
<accession>A0A507QWM6</accession>
<protein>
    <recommendedName>
        <fullName evidence="9">Major facilitator superfamily (MFS) profile domain-containing protein</fullName>
    </recommendedName>
</protein>
<evidence type="ECO:0000313" key="8">
    <source>
        <dbReference type="Proteomes" id="UP000319663"/>
    </source>
</evidence>
<feature type="transmembrane region" description="Helical" evidence="6">
    <location>
        <begin position="108"/>
        <end position="134"/>
    </location>
</feature>
<dbReference type="SUPFAM" id="SSF103473">
    <property type="entry name" value="MFS general substrate transporter"/>
    <property type="match status" value="1"/>
</dbReference>
<keyword evidence="4 6" id="KW-1133">Transmembrane helix</keyword>
<feature type="transmembrane region" description="Helical" evidence="6">
    <location>
        <begin position="350"/>
        <end position="371"/>
    </location>
</feature>
<feature type="transmembrane region" description="Helical" evidence="6">
    <location>
        <begin position="36"/>
        <end position="63"/>
    </location>
</feature>
<evidence type="ECO:0000256" key="2">
    <source>
        <dbReference type="ARBA" id="ARBA00022448"/>
    </source>
</evidence>
<dbReference type="Gene3D" id="1.20.1250.20">
    <property type="entry name" value="MFS general substrate transporter like domains"/>
    <property type="match status" value="2"/>
</dbReference>
<evidence type="ECO:0000256" key="6">
    <source>
        <dbReference type="SAM" id="Phobius"/>
    </source>
</evidence>
<evidence type="ECO:0000256" key="4">
    <source>
        <dbReference type="ARBA" id="ARBA00022989"/>
    </source>
</evidence>
<feature type="transmembrane region" description="Helical" evidence="6">
    <location>
        <begin position="318"/>
        <end position="338"/>
    </location>
</feature>
<evidence type="ECO:0000313" key="7">
    <source>
        <dbReference type="EMBL" id="TQB73994.1"/>
    </source>
</evidence>
<dbReference type="EMBL" id="VIFY01000037">
    <property type="protein sequence ID" value="TQB73994.1"/>
    <property type="molecule type" value="Genomic_DNA"/>
</dbReference>
<feature type="transmembrane region" description="Helical" evidence="6">
    <location>
        <begin position="229"/>
        <end position="250"/>
    </location>
</feature>
<gene>
    <name evidence="7" type="ORF">MPDQ_005325</name>
</gene>
<dbReference type="PANTHER" id="PTHR43791:SF10">
    <property type="entry name" value="MAJOR FACILITATOR SUPERFAMILY (MFS) PROFILE DOMAIN-CONTAINING PROTEIN"/>
    <property type="match status" value="1"/>
</dbReference>
<comment type="subcellular location">
    <subcellularLocation>
        <location evidence="1">Membrane</location>
        <topology evidence="1">Multi-pass membrane protein</topology>
    </subcellularLocation>
</comment>
<dbReference type="GO" id="GO:0016020">
    <property type="term" value="C:membrane"/>
    <property type="evidence" value="ECO:0007669"/>
    <property type="project" value="UniProtKB-SubCell"/>
</dbReference>
<reference evidence="7 8" key="1">
    <citation type="submission" date="2019-06" db="EMBL/GenBank/DDBJ databases">
        <title>Wine fermentation using esterase from Monascus purpureus.</title>
        <authorList>
            <person name="Geng C."/>
            <person name="Zhang Y."/>
        </authorList>
    </citation>
    <scope>NUCLEOTIDE SEQUENCE [LARGE SCALE GENOMIC DNA]</scope>
    <source>
        <strain evidence="7">HQ1</strain>
    </source>
</reference>
<keyword evidence="5 6" id="KW-0472">Membrane</keyword>
<dbReference type="GO" id="GO:0022857">
    <property type="term" value="F:transmembrane transporter activity"/>
    <property type="evidence" value="ECO:0007669"/>
    <property type="project" value="InterPro"/>
</dbReference>
<feature type="transmembrane region" description="Helical" evidence="6">
    <location>
        <begin position="75"/>
        <end position="96"/>
    </location>
</feature>